<comment type="cofactor">
    <cofactor evidence="6">
        <name>[2Fe-2S] cluster</name>
        <dbReference type="ChEBI" id="CHEBI:190135"/>
    </cofactor>
</comment>
<evidence type="ECO:0000259" key="7">
    <source>
        <dbReference type="Pfam" id="PF00111"/>
    </source>
</evidence>
<evidence type="ECO:0000256" key="1">
    <source>
        <dbReference type="ARBA" id="ARBA00010914"/>
    </source>
</evidence>
<feature type="domain" description="2Fe-2S ferredoxin-type" evidence="7">
    <location>
        <begin position="4"/>
        <end position="85"/>
    </location>
</feature>
<keyword evidence="2" id="KW-0001">2Fe-2S</keyword>
<dbReference type="RefSeq" id="WP_407340579.1">
    <property type="nucleotide sequence ID" value="NZ_CP136862.1"/>
</dbReference>
<dbReference type="Pfam" id="PF00111">
    <property type="entry name" value="Fer2"/>
    <property type="match status" value="1"/>
</dbReference>
<keyword evidence="3" id="KW-0479">Metal-binding</keyword>
<dbReference type="PANTHER" id="PTHR23426">
    <property type="entry name" value="FERREDOXIN/ADRENODOXIN"/>
    <property type="match status" value="1"/>
</dbReference>
<dbReference type="InterPro" id="IPR012675">
    <property type="entry name" value="Beta-grasp_dom_sf"/>
</dbReference>
<sequence>MPTITIKPSGKTQEAAEGTTLLDALKEAGVPIECTCESSKKYDPCHLFVLEGKKGLNKMKSPETDRLDAMVGVGSKSRLACQCVINGTENVTVELLGALSG</sequence>
<dbReference type="InterPro" id="IPR036010">
    <property type="entry name" value="2Fe-2S_ferredoxin-like_sf"/>
</dbReference>
<dbReference type="PANTHER" id="PTHR23426:SF65">
    <property type="entry name" value="FERREDOXIN-2, MITOCHONDRIAL"/>
    <property type="match status" value="1"/>
</dbReference>
<evidence type="ECO:0000256" key="4">
    <source>
        <dbReference type="ARBA" id="ARBA00023004"/>
    </source>
</evidence>
<keyword evidence="9" id="KW-1185">Reference proteome</keyword>
<evidence type="ECO:0000256" key="6">
    <source>
        <dbReference type="ARBA" id="ARBA00034078"/>
    </source>
</evidence>
<dbReference type="InterPro" id="IPR001041">
    <property type="entry name" value="2Fe-2S_ferredoxin-type"/>
</dbReference>
<evidence type="ECO:0000256" key="3">
    <source>
        <dbReference type="ARBA" id="ARBA00022723"/>
    </source>
</evidence>
<evidence type="ECO:0000313" key="8">
    <source>
        <dbReference type="EMBL" id="WOJ90990.1"/>
    </source>
</evidence>
<evidence type="ECO:0000256" key="2">
    <source>
        <dbReference type="ARBA" id="ARBA00022714"/>
    </source>
</evidence>
<dbReference type="EMBL" id="CP136862">
    <property type="protein sequence ID" value="WOJ90990.1"/>
    <property type="molecule type" value="Genomic_DNA"/>
</dbReference>
<gene>
    <name evidence="8" type="ORF">RZS28_06815</name>
</gene>
<dbReference type="Proteomes" id="UP001626536">
    <property type="component" value="Chromosome"/>
</dbReference>
<name>A0ABZ0HXD0_9HYPH</name>
<comment type="similarity">
    <text evidence="1">Belongs to the adrenodoxin/putidaredoxin family.</text>
</comment>
<dbReference type="Gene3D" id="3.10.20.30">
    <property type="match status" value="1"/>
</dbReference>
<proteinExistence type="inferred from homology"/>
<evidence type="ECO:0000313" key="9">
    <source>
        <dbReference type="Proteomes" id="UP001626536"/>
    </source>
</evidence>
<keyword evidence="5" id="KW-0411">Iron-sulfur</keyword>
<organism evidence="8 9">
    <name type="scientific">Methylocapsa polymorpha</name>
    <dbReference type="NCBI Taxonomy" id="3080828"/>
    <lineage>
        <taxon>Bacteria</taxon>
        <taxon>Pseudomonadati</taxon>
        <taxon>Pseudomonadota</taxon>
        <taxon>Alphaproteobacteria</taxon>
        <taxon>Hyphomicrobiales</taxon>
        <taxon>Beijerinckiaceae</taxon>
        <taxon>Methylocapsa</taxon>
    </lineage>
</organism>
<dbReference type="SUPFAM" id="SSF54292">
    <property type="entry name" value="2Fe-2S ferredoxin-like"/>
    <property type="match status" value="1"/>
</dbReference>
<dbReference type="InterPro" id="IPR001055">
    <property type="entry name" value="Adrenodoxin-like"/>
</dbReference>
<accession>A0ABZ0HXD0</accession>
<evidence type="ECO:0000256" key="5">
    <source>
        <dbReference type="ARBA" id="ARBA00023014"/>
    </source>
</evidence>
<reference evidence="8 9" key="1">
    <citation type="submission" date="2023-10" db="EMBL/GenBank/DDBJ databases">
        <title>Novel methanotroph of the genus Methylocapsa from a subarctic wetland.</title>
        <authorList>
            <person name="Belova S.E."/>
            <person name="Oshkin I.Y."/>
            <person name="Miroshnikov K."/>
            <person name="Dedysh S.N."/>
        </authorList>
    </citation>
    <scope>NUCLEOTIDE SEQUENCE [LARGE SCALE GENOMIC DNA]</scope>
    <source>
        <strain evidence="8 9">RX1</strain>
    </source>
</reference>
<keyword evidence="4" id="KW-0408">Iron</keyword>
<dbReference type="CDD" id="cd00207">
    <property type="entry name" value="fer2"/>
    <property type="match status" value="1"/>
</dbReference>
<protein>
    <submittedName>
        <fullName evidence="8">2Fe-2S iron-sulfur cluster-binding protein</fullName>
    </submittedName>
</protein>